<reference evidence="1 2" key="1">
    <citation type="submission" date="2014-08" db="EMBL/GenBank/DDBJ databases">
        <title>Genome sequence of Tetragenococcus muriaticus.</title>
        <authorList>
            <person name="Chuea-nongthon C."/>
            <person name="Rodtong S."/>
            <person name="Yongsawatdigul J."/>
            <person name="Steele J.L."/>
            <person name="Liu X.-y."/>
            <person name="Speers J."/>
            <person name="Glasner J.D."/>
            <person name="Neeno-Eckwall E.C."/>
        </authorList>
    </citation>
    <scope>NUCLEOTIDE SEQUENCE [LARGE SCALE GENOMIC DNA]</scope>
    <source>
        <strain evidence="1 2">PMC-11-5</strain>
    </source>
</reference>
<proteinExistence type="predicted"/>
<dbReference type="Proteomes" id="UP000029380">
    <property type="component" value="Unassembled WGS sequence"/>
</dbReference>
<protein>
    <submittedName>
        <fullName evidence="1">Uncharacterized protein</fullName>
    </submittedName>
</protein>
<gene>
    <name evidence="1" type="ORF">TMUPMC115_1783</name>
</gene>
<dbReference type="RefSeq" id="WP_038026362.1">
    <property type="nucleotide sequence ID" value="NZ_JPVU01000190.1"/>
</dbReference>
<dbReference type="PATRIC" id="fig|1302649.3.peg.1784"/>
<evidence type="ECO:0000313" key="1">
    <source>
        <dbReference type="EMBL" id="KFN90709.1"/>
    </source>
</evidence>
<name>A0A091C177_9ENTE</name>
<evidence type="ECO:0000313" key="2">
    <source>
        <dbReference type="Proteomes" id="UP000029380"/>
    </source>
</evidence>
<comment type="caution">
    <text evidence="1">The sequence shown here is derived from an EMBL/GenBank/DDBJ whole genome shotgun (WGS) entry which is preliminary data.</text>
</comment>
<dbReference type="AlphaFoldDB" id="A0A091C177"/>
<organism evidence="1 2">
    <name type="scientific">Tetragenococcus muriaticus PMC-11-5</name>
    <dbReference type="NCBI Taxonomy" id="1302649"/>
    <lineage>
        <taxon>Bacteria</taxon>
        <taxon>Bacillati</taxon>
        <taxon>Bacillota</taxon>
        <taxon>Bacilli</taxon>
        <taxon>Lactobacillales</taxon>
        <taxon>Enterococcaceae</taxon>
        <taxon>Tetragenococcus</taxon>
    </lineage>
</organism>
<accession>A0A091C177</accession>
<dbReference type="EMBL" id="JPVU01000190">
    <property type="protein sequence ID" value="KFN90709.1"/>
    <property type="molecule type" value="Genomic_DNA"/>
</dbReference>
<sequence length="137" mass="16136">MTIIDTKKIRKLLNSDLTSYRVAQLTKVKQPVYYRYQKGQTPIENMTLKVASELMKIVEMEENTMDRMEILKFKNLMNTYANEDGTMDLEFQSTDKTVFIRNVEAEEAVNDEFYWDDKNNVQKAIDEADSEDIEEVE</sequence>